<accession>A0AAV7SAF1</accession>
<evidence type="ECO:0000313" key="2">
    <source>
        <dbReference type="EMBL" id="KAJ1161532.1"/>
    </source>
</evidence>
<reference evidence="2" key="1">
    <citation type="journal article" date="2022" name="bioRxiv">
        <title>Sequencing and chromosome-scale assembly of the giantPleurodeles waltlgenome.</title>
        <authorList>
            <person name="Brown T."/>
            <person name="Elewa A."/>
            <person name="Iarovenko S."/>
            <person name="Subramanian E."/>
            <person name="Araus A.J."/>
            <person name="Petzold A."/>
            <person name="Susuki M."/>
            <person name="Suzuki K.-i.T."/>
            <person name="Hayashi T."/>
            <person name="Toyoda A."/>
            <person name="Oliveira C."/>
            <person name="Osipova E."/>
            <person name="Leigh N.D."/>
            <person name="Simon A."/>
            <person name="Yun M.H."/>
        </authorList>
    </citation>
    <scope>NUCLEOTIDE SEQUENCE</scope>
    <source>
        <strain evidence="2">20211129_DDA</strain>
        <tissue evidence="2">Liver</tissue>
    </source>
</reference>
<protein>
    <submittedName>
        <fullName evidence="2">Uncharacterized protein</fullName>
    </submittedName>
</protein>
<organism evidence="2 3">
    <name type="scientific">Pleurodeles waltl</name>
    <name type="common">Iberian ribbed newt</name>
    <dbReference type="NCBI Taxonomy" id="8319"/>
    <lineage>
        <taxon>Eukaryota</taxon>
        <taxon>Metazoa</taxon>
        <taxon>Chordata</taxon>
        <taxon>Craniata</taxon>
        <taxon>Vertebrata</taxon>
        <taxon>Euteleostomi</taxon>
        <taxon>Amphibia</taxon>
        <taxon>Batrachia</taxon>
        <taxon>Caudata</taxon>
        <taxon>Salamandroidea</taxon>
        <taxon>Salamandridae</taxon>
        <taxon>Pleurodelinae</taxon>
        <taxon>Pleurodeles</taxon>
    </lineage>
</organism>
<dbReference type="AlphaFoldDB" id="A0AAV7SAF1"/>
<proteinExistence type="predicted"/>
<dbReference type="Proteomes" id="UP001066276">
    <property type="component" value="Chromosome 4_2"/>
</dbReference>
<gene>
    <name evidence="2" type="ORF">NDU88_002016</name>
</gene>
<sequence>MEGTTRRVPRGPIERTFSQEDNGFWGHDLKRLTAPDKGERRQEGDMQKAARRREDVGPILEKPRERRKETERRGEQRESDAGTERSRDLFHTEQINHVLGGTSLHKVRCYFKEGRAVLRRARGGRER</sequence>
<dbReference type="EMBL" id="JANPWB010000008">
    <property type="protein sequence ID" value="KAJ1161532.1"/>
    <property type="molecule type" value="Genomic_DNA"/>
</dbReference>
<feature type="compositionally biased region" description="Basic and acidic residues" evidence="1">
    <location>
        <begin position="27"/>
        <end position="89"/>
    </location>
</feature>
<keyword evidence="3" id="KW-1185">Reference proteome</keyword>
<comment type="caution">
    <text evidence="2">The sequence shown here is derived from an EMBL/GenBank/DDBJ whole genome shotgun (WGS) entry which is preliminary data.</text>
</comment>
<evidence type="ECO:0000313" key="3">
    <source>
        <dbReference type="Proteomes" id="UP001066276"/>
    </source>
</evidence>
<evidence type="ECO:0000256" key="1">
    <source>
        <dbReference type="SAM" id="MobiDB-lite"/>
    </source>
</evidence>
<name>A0AAV7SAF1_PLEWA</name>
<feature type="region of interest" description="Disordered" evidence="1">
    <location>
        <begin position="1"/>
        <end position="89"/>
    </location>
</feature>